<proteinExistence type="predicted"/>
<evidence type="ECO:0000256" key="1">
    <source>
        <dbReference type="SAM" id="Phobius"/>
    </source>
</evidence>
<evidence type="ECO:0000313" key="2">
    <source>
        <dbReference type="EMBL" id="CAG9806755.1"/>
    </source>
</evidence>
<reference evidence="2" key="1">
    <citation type="submission" date="2022-01" db="EMBL/GenBank/DDBJ databases">
        <authorList>
            <person name="King R."/>
        </authorList>
    </citation>
    <scope>NUCLEOTIDE SEQUENCE</scope>
</reference>
<keyword evidence="3" id="KW-1185">Reference proteome</keyword>
<feature type="transmembrane region" description="Helical" evidence="1">
    <location>
        <begin position="6"/>
        <end position="27"/>
    </location>
</feature>
<reference evidence="2" key="2">
    <citation type="submission" date="2022-10" db="EMBL/GenBank/DDBJ databases">
        <authorList>
            <consortium name="ENA_rothamsted_submissions"/>
            <consortium name="culmorum"/>
            <person name="King R."/>
        </authorList>
    </citation>
    <scope>NUCLEOTIDE SEQUENCE</scope>
</reference>
<dbReference type="Proteomes" id="UP001153620">
    <property type="component" value="Chromosome 3"/>
</dbReference>
<accession>A0A9N9RZ37</accession>
<gene>
    <name evidence="2" type="ORF">CHIRRI_LOCUS9609</name>
</gene>
<keyword evidence="1" id="KW-0472">Membrane</keyword>
<dbReference type="EMBL" id="OU895879">
    <property type="protein sequence ID" value="CAG9806755.1"/>
    <property type="molecule type" value="Genomic_DNA"/>
</dbReference>
<keyword evidence="1" id="KW-0812">Transmembrane</keyword>
<sequence>MDGKIHFAYIFASILAILAYLLLLLVLHISRYCIRKCPSFITGRRPQRAPDANSQIPQQSGRRVIVLTAKDLQAQGFMIPNAGAHPEMLPANFNSPMTQQQMAQFNGLAGNTQNFLTQEKICQNNEQVAMSSIAYPGNYHQPLQLAPTAPTI</sequence>
<name>A0A9N9RZ37_9DIPT</name>
<organism evidence="2 3">
    <name type="scientific">Chironomus riparius</name>
    <dbReference type="NCBI Taxonomy" id="315576"/>
    <lineage>
        <taxon>Eukaryota</taxon>
        <taxon>Metazoa</taxon>
        <taxon>Ecdysozoa</taxon>
        <taxon>Arthropoda</taxon>
        <taxon>Hexapoda</taxon>
        <taxon>Insecta</taxon>
        <taxon>Pterygota</taxon>
        <taxon>Neoptera</taxon>
        <taxon>Endopterygota</taxon>
        <taxon>Diptera</taxon>
        <taxon>Nematocera</taxon>
        <taxon>Chironomoidea</taxon>
        <taxon>Chironomidae</taxon>
        <taxon>Chironominae</taxon>
        <taxon>Chironomus</taxon>
    </lineage>
</organism>
<keyword evidence="1" id="KW-1133">Transmembrane helix</keyword>
<evidence type="ECO:0000313" key="3">
    <source>
        <dbReference type="Proteomes" id="UP001153620"/>
    </source>
</evidence>
<dbReference type="AlphaFoldDB" id="A0A9N9RZ37"/>
<protein>
    <submittedName>
        <fullName evidence="2">Uncharacterized protein</fullName>
    </submittedName>
</protein>